<evidence type="ECO:0000256" key="4">
    <source>
        <dbReference type="ARBA" id="ARBA00022723"/>
    </source>
</evidence>
<evidence type="ECO:0000256" key="8">
    <source>
        <dbReference type="ARBA" id="ARBA00022801"/>
    </source>
</evidence>
<dbReference type="InterPro" id="IPR028889">
    <property type="entry name" value="USP"/>
</dbReference>
<evidence type="ECO:0000256" key="2">
    <source>
        <dbReference type="ARBA" id="ARBA00009085"/>
    </source>
</evidence>
<dbReference type="InterPro" id="IPR015940">
    <property type="entry name" value="UBA"/>
</dbReference>
<dbReference type="InterPro" id="IPR001394">
    <property type="entry name" value="Peptidase_C19_UCH"/>
</dbReference>
<organism evidence="18 19">
    <name type="scientific">Smittium simulii</name>
    <dbReference type="NCBI Taxonomy" id="133385"/>
    <lineage>
        <taxon>Eukaryota</taxon>
        <taxon>Fungi</taxon>
        <taxon>Fungi incertae sedis</taxon>
        <taxon>Zoopagomycota</taxon>
        <taxon>Kickxellomycotina</taxon>
        <taxon>Harpellomycetes</taxon>
        <taxon>Harpellales</taxon>
        <taxon>Legeriomycetaceae</taxon>
        <taxon>Smittium</taxon>
    </lineage>
</organism>
<feature type="domain" description="UBP-type" evidence="17">
    <location>
        <begin position="3"/>
        <end position="114"/>
    </location>
</feature>
<dbReference type="Gene3D" id="1.10.8.10">
    <property type="entry name" value="DNA helicase RuvA subunit, C-terminal domain"/>
    <property type="match status" value="2"/>
</dbReference>
<evidence type="ECO:0000259" key="15">
    <source>
        <dbReference type="PROSITE" id="PS50030"/>
    </source>
</evidence>
<dbReference type="GO" id="GO:0006508">
    <property type="term" value="P:proteolysis"/>
    <property type="evidence" value="ECO:0007669"/>
    <property type="project" value="UniProtKB-KW"/>
</dbReference>
<dbReference type="PROSITE" id="PS50235">
    <property type="entry name" value="USP_3"/>
    <property type="match status" value="1"/>
</dbReference>
<dbReference type="InterPro" id="IPR038765">
    <property type="entry name" value="Papain-like_cys_pep_sf"/>
</dbReference>
<dbReference type="InterPro" id="IPR018200">
    <property type="entry name" value="USP_CS"/>
</dbReference>
<keyword evidence="10 11" id="KW-0862">Zinc</keyword>
<dbReference type="EMBL" id="MBFR01000070">
    <property type="protein sequence ID" value="PVU94928.1"/>
    <property type="molecule type" value="Genomic_DNA"/>
</dbReference>
<dbReference type="Gene3D" id="3.90.70.10">
    <property type="entry name" value="Cysteine proteinases"/>
    <property type="match status" value="1"/>
</dbReference>
<dbReference type="SUPFAM" id="SSF46934">
    <property type="entry name" value="UBA-like"/>
    <property type="match status" value="1"/>
</dbReference>
<accession>A0A2T9YRE8</accession>
<dbReference type="GO" id="GO:0005829">
    <property type="term" value="C:cytosol"/>
    <property type="evidence" value="ECO:0007669"/>
    <property type="project" value="TreeGrafter"/>
</dbReference>
<feature type="domain" description="UBP-type" evidence="17">
    <location>
        <begin position="161"/>
        <end position="269"/>
    </location>
</feature>
<feature type="binding site" evidence="13">
    <location>
        <position position="204"/>
    </location>
    <ligand>
        <name>Zn(2+)</name>
        <dbReference type="ChEBI" id="CHEBI:29105"/>
    </ligand>
</feature>
<dbReference type="Pfam" id="PF00443">
    <property type="entry name" value="UCH"/>
    <property type="match status" value="1"/>
</dbReference>
<evidence type="ECO:0000256" key="12">
    <source>
        <dbReference type="PIRSR" id="PIRSR016308-1"/>
    </source>
</evidence>
<dbReference type="InterPro" id="IPR001607">
    <property type="entry name" value="Znf_UBP"/>
</dbReference>
<dbReference type="Pfam" id="PF00627">
    <property type="entry name" value="UBA"/>
    <property type="match status" value="1"/>
</dbReference>
<dbReference type="PROSITE" id="PS00973">
    <property type="entry name" value="USP_2"/>
    <property type="match status" value="1"/>
</dbReference>
<feature type="binding site" evidence="13">
    <location>
        <position position="187"/>
    </location>
    <ligand>
        <name>Zn(2+)</name>
        <dbReference type="ChEBI" id="CHEBI:29105"/>
    </ligand>
</feature>
<keyword evidence="9 11" id="KW-0788">Thiol protease</keyword>
<dbReference type="PROSITE" id="PS50030">
    <property type="entry name" value="UBA"/>
    <property type="match status" value="2"/>
</dbReference>
<evidence type="ECO:0000256" key="5">
    <source>
        <dbReference type="ARBA" id="ARBA00022737"/>
    </source>
</evidence>
<dbReference type="SMART" id="SM00165">
    <property type="entry name" value="UBA"/>
    <property type="match status" value="2"/>
</dbReference>
<evidence type="ECO:0000256" key="3">
    <source>
        <dbReference type="ARBA" id="ARBA00022670"/>
    </source>
</evidence>
<feature type="active site" description="Proton acceptor" evidence="12">
    <location>
        <position position="738"/>
    </location>
</feature>
<protein>
    <recommendedName>
        <fullName evidence="11">Ubiquitin carboxyl-terminal hydrolase</fullName>
        <ecNumber evidence="11">3.4.19.12</ecNumber>
    </recommendedName>
</protein>
<dbReference type="CDD" id="cd14297">
    <property type="entry name" value="UBA2_spUBP14_like"/>
    <property type="match status" value="1"/>
</dbReference>
<evidence type="ECO:0000256" key="13">
    <source>
        <dbReference type="PIRSR" id="PIRSR016308-3"/>
    </source>
</evidence>
<evidence type="ECO:0000259" key="17">
    <source>
        <dbReference type="PROSITE" id="PS50271"/>
    </source>
</evidence>
<evidence type="ECO:0000256" key="10">
    <source>
        <dbReference type="ARBA" id="ARBA00022833"/>
    </source>
</evidence>
<feature type="domain" description="USP" evidence="16">
    <location>
        <begin position="311"/>
        <end position="782"/>
    </location>
</feature>
<proteinExistence type="inferred from homology"/>
<dbReference type="PROSITE" id="PS50271">
    <property type="entry name" value="ZF_UBP"/>
    <property type="match status" value="2"/>
</dbReference>
<evidence type="ECO:0000256" key="11">
    <source>
        <dbReference type="PIRNR" id="PIRNR016308"/>
    </source>
</evidence>
<evidence type="ECO:0000256" key="7">
    <source>
        <dbReference type="ARBA" id="ARBA00022786"/>
    </source>
</evidence>
<evidence type="ECO:0000259" key="16">
    <source>
        <dbReference type="PROSITE" id="PS50235"/>
    </source>
</evidence>
<dbReference type="GO" id="GO:0008270">
    <property type="term" value="F:zinc ion binding"/>
    <property type="evidence" value="ECO:0007669"/>
    <property type="project" value="UniProtKB-UniRule"/>
</dbReference>
<evidence type="ECO:0000313" key="18">
    <source>
        <dbReference type="EMBL" id="PVU94928.1"/>
    </source>
</evidence>
<dbReference type="InterPro" id="IPR041432">
    <property type="entry name" value="UBP13_Znf-UBP_var"/>
</dbReference>
<dbReference type="PIRSF" id="PIRSF016308">
    <property type="entry name" value="UBP"/>
    <property type="match status" value="1"/>
</dbReference>
<evidence type="ECO:0000256" key="9">
    <source>
        <dbReference type="ARBA" id="ARBA00022807"/>
    </source>
</evidence>
<dbReference type="Pfam" id="PF17807">
    <property type="entry name" value="zf-UBP_var"/>
    <property type="match status" value="1"/>
</dbReference>
<dbReference type="FunFam" id="3.30.40.10:FF:000396">
    <property type="entry name" value="Ubiquitin carboxyl-terminal hydrolase"/>
    <property type="match status" value="1"/>
</dbReference>
<sequence>MSVQCPHLSNKNVTVPSQNSLIYKDECTMCFDKDKFKDGIDVCLKCFNGGCSSDPKLHSQLHSLKTGHSLSLNIQKILKVNSEDIYEPAAKITKLEIMEKDEADEETRLYDTKLRVRCFECGILPDDTVLPDDIQKAINVIVSSLSAGKKSQVQSWAPKLQECEHMSLINNVVTSLENKENKMCMHCDKTENLWMCLECGSIGCGRKQYDGSGGNNHAIEHFKETGHKASVKLGTIQPNGTADVYCYICDDNKFDPLLAKHLRGVGINIEDQTKTEKGMNELELEQNLKFDFSMVTDDGKSLTPLYGEGLTGLANLGNSCYISSIAQCVFSLPEFIKRYHENFSQHLLECKHQIPAQCLICQMYKMCIGMNSGEYSSISGNLSRNISNIQPRMFKEIIAKNSDLFSQSGQQDAYEFFIYMLKNISIAEKSIDNAFNDPTEVFDFYTEEKLQCTNCKGVKVIQQKTNSLTLPLISNNTSETTEELNVTIDDCFKDLCKAEIIDGYFCHNCQSAQTVTKTTSFASFPQILVVQMRRFELLNWVPTKINTNVILEDDNSVSLDTYRGYGIQPGEIELMDPVENTDNSVNIDYEKVSILASSGFPEDWCIYALHEKGNNDIEIAMNWLVDNIDQLSTPAPSISSKKNSSDSSFKVNDDLVNTICEMGFTVPQSKLALEKTNNDIERAMDWLFNNSSELNEITEGGVEGSSNDPPATVKDELPANYDLISFISHKGKSVHSGHYVAHVRKNNLELGDNKWVLFNDDRVVSQPNPPIESAYIYFFSRK</sequence>
<evidence type="ECO:0000256" key="6">
    <source>
        <dbReference type="ARBA" id="ARBA00022771"/>
    </source>
</evidence>
<feature type="binding site" evidence="13">
    <location>
        <position position="184"/>
    </location>
    <ligand>
        <name>Zn(2+)</name>
        <dbReference type="ChEBI" id="CHEBI:29105"/>
    </ligand>
</feature>
<dbReference type="SUPFAM" id="SSF54001">
    <property type="entry name" value="Cysteine proteinases"/>
    <property type="match status" value="1"/>
</dbReference>
<feature type="active site" description="Nucleophile" evidence="12">
    <location>
        <position position="320"/>
    </location>
</feature>
<keyword evidence="19" id="KW-1185">Reference proteome</keyword>
<dbReference type="InterPro" id="IPR013083">
    <property type="entry name" value="Znf_RING/FYVE/PHD"/>
</dbReference>
<dbReference type="Pfam" id="PF02148">
    <property type="entry name" value="zf-UBP"/>
    <property type="match status" value="1"/>
</dbReference>
<keyword evidence="4 11" id="KW-0479">Metal-binding</keyword>
<evidence type="ECO:0000313" key="19">
    <source>
        <dbReference type="Proteomes" id="UP000245383"/>
    </source>
</evidence>
<dbReference type="GO" id="GO:0005634">
    <property type="term" value="C:nucleus"/>
    <property type="evidence" value="ECO:0007669"/>
    <property type="project" value="TreeGrafter"/>
</dbReference>
<dbReference type="PANTHER" id="PTHR24006">
    <property type="entry name" value="UBIQUITIN CARBOXYL-TERMINAL HYDROLASE"/>
    <property type="match status" value="1"/>
</dbReference>
<dbReference type="InterPro" id="IPR016652">
    <property type="entry name" value="Ubiquitinyl_hydrolase"/>
</dbReference>
<dbReference type="Proteomes" id="UP000245383">
    <property type="component" value="Unassembled WGS sequence"/>
</dbReference>
<gene>
    <name evidence="18" type="ORF">BB561_002170</name>
</gene>
<evidence type="ECO:0000256" key="14">
    <source>
        <dbReference type="PROSITE-ProRule" id="PRU00502"/>
    </source>
</evidence>
<comment type="similarity">
    <text evidence="2 11">Belongs to the peptidase C19 family.</text>
</comment>
<keyword evidence="5" id="KW-0677">Repeat</keyword>
<comment type="caution">
    <text evidence="18">The sequence shown here is derived from an EMBL/GenBank/DDBJ whole genome shotgun (WGS) entry which is preliminary data.</text>
</comment>
<name>A0A2T9YRE8_9FUNG</name>
<keyword evidence="6 14" id="KW-0863">Zinc-finger</keyword>
<dbReference type="STRING" id="133385.A0A2T9YRE8"/>
<dbReference type="InterPro" id="IPR009060">
    <property type="entry name" value="UBA-like_sf"/>
</dbReference>
<dbReference type="GO" id="GO:0004843">
    <property type="term" value="F:cysteine-type deubiquitinase activity"/>
    <property type="evidence" value="ECO:0007669"/>
    <property type="project" value="UniProtKB-UniRule"/>
</dbReference>
<feature type="binding site" evidence="13">
    <location>
        <position position="217"/>
    </location>
    <ligand>
        <name>Zn(2+)</name>
        <dbReference type="ChEBI" id="CHEBI:29105"/>
    </ligand>
</feature>
<dbReference type="InterPro" id="IPR050164">
    <property type="entry name" value="Peptidase_C19"/>
</dbReference>
<dbReference type="AlphaFoldDB" id="A0A2T9YRE8"/>
<dbReference type="EC" id="3.4.19.12" evidence="11"/>
<dbReference type="Gene3D" id="3.30.40.10">
    <property type="entry name" value="Zinc/RING finger domain, C3HC4 (zinc finger)"/>
    <property type="match status" value="2"/>
</dbReference>
<dbReference type="OrthoDB" id="361536at2759"/>
<evidence type="ECO:0000256" key="1">
    <source>
        <dbReference type="ARBA" id="ARBA00000707"/>
    </source>
</evidence>
<reference evidence="18 19" key="1">
    <citation type="journal article" date="2018" name="MBio">
        <title>Comparative Genomics Reveals the Core Gene Toolbox for the Fungus-Insect Symbiosis.</title>
        <authorList>
            <person name="Wang Y."/>
            <person name="Stata M."/>
            <person name="Wang W."/>
            <person name="Stajich J.E."/>
            <person name="White M.M."/>
            <person name="Moncalvo J.M."/>
        </authorList>
    </citation>
    <scope>NUCLEOTIDE SEQUENCE [LARGE SCALE GENOMIC DNA]</scope>
    <source>
        <strain evidence="18 19">SWE-8-4</strain>
    </source>
</reference>
<comment type="catalytic activity">
    <reaction evidence="1 11">
        <text>Thiol-dependent hydrolysis of ester, thioester, amide, peptide and isopeptide bonds formed by the C-terminal Gly of ubiquitin (a 76-residue protein attached to proteins as an intracellular targeting signal).</text>
        <dbReference type="EC" id="3.4.19.12"/>
    </reaction>
</comment>
<feature type="domain" description="UBA" evidence="15">
    <location>
        <begin position="586"/>
        <end position="627"/>
    </location>
</feature>
<dbReference type="PANTHER" id="PTHR24006:SF664">
    <property type="entry name" value="UBIQUITIN CARBOXYL-TERMINAL HYDROLASE"/>
    <property type="match status" value="1"/>
</dbReference>
<keyword evidence="3 11" id="KW-0645">Protease</keyword>
<dbReference type="GO" id="GO:0016579">
    <property type="term" value="P:protein deubiquitination"/>
    <property type="evidence" value="ECO:0007669"/>
    <property type="project" value="InterPro"/>
</dbReference>
<keyword evidence="7 11" id="KW-0833">Ubl conjugation pathway</keyword>
<feature type="domain" description="UBA" evidence="15">
    <location>
        <begin position="650"/>
        <end position="690"/>
    </location>
</feature>
<dbReference type="SUPFAM" id="SSF57850">
    <property type="entry name" value="RING/U-box"/>
    <property type="match status" value="2"/>
</dbReference>
<dbReference type="SMART" id="SM00290">
    <property type="entry name" value="ZnF_UBP"/>
    <property type="match status" value="2"/>
</dbReference>
<keyword evidence="8 11" id="KW-0378">Hydrolase</keyword>